<dbReference type="InterPro" id="IPR051906">
    <property type="entry name" value="TolC-like"/>
</dbReference>
<evidence type="ECO:0000313" key="7">
    <source>
        <dbReference type="EMBL" id="GGK24793.1"/>
    </source>
</evidence>
<evidence type="ECO:0008006" key="9">
    <source>
        <dbReference type="Google" id="ProtNLM"/>
    </source>
</evidence>
<keyword evidence="4" id="KW-0472">Membrane</keyword>
<evidence type="ECO:0000256" key="1">
    <source>
        <dbReference type="ARBA" id="ARBA00004442"/>
    </source>
</evidence>
<keyword evidence="3" id="KW-0812">Transmembrane</keyword>
<feature type="coiled-coil region" evidence="6">
    <location>
        <begin position="322"/>
        <end position="383"/>
    </location>
</feature>
<dbReference type="GO" id="GO:0015562">
    <property type="term" value="F:efflux transmembrane transporter activity"/>
    <property type="evidence" value="ECO:0007669"/>
    <property type="project" value="InterPro"/>
</dbReference>
<comment type="subcellular location">
    <subcellularLocation>
        <location evidence="1">Cell outer membrane</location>
    </subcellularLocation>
</comment>
<dbReference type="Gene3D" id="1.20.1600.10">
    <property type="entry name" value="Outer membrane efflux proteins (OEP)"/>
    <property type="match status" value="1"/>
</dbReference>
<dbReference type="EMBL" id="BMNR01000004">
    <property type="protein sequence ID" value="GGK24793.1"/>
    <property type="molecule type" value="Genomic_DNA"/>
</dbReference>
<keyword evidence="2" id="KW-1134">Transmembrane beta strand</keyword>
<evidence type="ECO:0000256" key="6">
    <source>
        <dbReference type="SAM" id="Coils"/>
    </source>
</evidence>
<comment type="caution">
    <text evidence="7">The sequence shown here is derived from an EMBL/GenBank/DDBJ whole genome shotgun (WGS) entry which is preliminary data.</text>
</comment>
<dbReference type="RefSeq" id="WP_188652388.1">
    <property type="nucleotide sequence ID" value="NZ_BMNR01000004.1"/>
</dbReference>
<accession>A0A8J3BJW3</accession>
<gene>
    <name evidence="7" type="ORF">GCM10007962_18800</name>
</gene>
<dbReference type="SUPFAM" id="SSF56954">
    <property type="entry name" value="Outer membrane efflux proteins (OEP)"/>
    <property type="match status" value="1"/>
</dbReference>
<dbReference type="GO" id="GO:0015288">
    <property type="term" value="F:porin activity"/>
    <property type="evidence" value="ECO:0007669"/>
    <property type="project" value="TreeGrafter"/>
</dbReference>
<reference evidence="7" key="2">
    <citation type="submission" date="2020-09" db="EMBL/GenBank/DDBJ databases">
        <authorList>
            <person name="Sun Q."/>
            <person name="Ohkuma M."/>
        </authorList>
    </citation>
    <scope>NUCLEOTIDE SEQUENCE</scope>
    <source>
        <strain evidence="7">JCM 12862</strain>
    </source>
</reference>
<sequence length="434" mass="49871">MDTVIYIKRYVSFFLTLLTLLAFCLTQAQQKSLDFFLDKAKENAVSLKENENLLKIGAIQNALIIAQNQDFKIDATSEVLFAPFFNSNGRAIDITTNPSNNAYGYDAGITNGGLYSAQINITKNLFNGAATDNLLFQNKLKNEAITLSSKDIFHNLEKNIIDNYILVYQYQLQETFTNELKTDLEKRLQVVELLVKRGLLSESDYLLIQSNIDSKNLELQQIRSSINQAKTQLYNLCGIPLENHNTLEAPLLKLNDKQDTFFFEKTFKNDSLQILADKNVFENQYKPQVSVYGNTGLNAIDAKNIPHNFGVSAGIKLKIPIYDGNQKKYNALQNDLKQETLEFYKENKEIQLQNNLKSLLQQIDDLQKNRQLIESQIAQQQNLLEIFKGKLAQGQTSIIDYLNVIQNYKLTVYTKLQMQTNLWLLYNQYNFINW</sequence>
<dbReference type="Proteomes" id="UP000612329">
    <property type="component" value="Unassembled WGS sequence"/>
</dbReference>
<reference evidence="7" key="1">
    <citation type="journal article" date="2014" name="Int. J. Syst. Evol. Microbiol.">
        <title>Complete genome sequence of Corynebacterium casei LMG S-19264T (=DSM 44701T), isolated from a smear-ripened cheese.</title>
        <authorList>
            <consortium name="US DOE Joint Genome Institute (JGI-PGF)"/>
            <person name="Walter F."/>
            <person name="Albersmeier A."/>
            <person name="Kalinowski J."/>
            <person name="Ruckert C."/>
        </authorList>
    </citation>
    <scope>NUCLEOTIDE SEQUENCE</scope>
    <source>
        <strain evidence="7">JCM 12862</strain>
    </source>
</reference>
<proteinExistence type="predicted"/>
<dbReference type="PANTHER" id="PTHR30026">
    <property type="entry name" value="OUTER MEMBRANE PROTEIN TOLC"/>
    <property type="match status" value="1"/>
</dbReference>
<evidence type="ECO:0000256" key="4">
    <source>
        <dbReference type="ARBA" id="ARBA00023136"/>
    </source>
</evidence>
<dbReference type="AlphaFoldDB" id="A0A8J3BJW3"/>
<organism evidence="7 8">
    <name type="scientific">Yeosuana aromativorans</name>
    <dbReference type="NCBI Taxonomy" id="288019"/>
    <lineage>
        <taxon>Bacteria</taxon>
        <taxon>Pseudomonadati</taxon>
        <taxon>Bacteroidota</taxon>
        <taxon>Flavobacteriia</taxon>
        <taxon>Flavobacteriales</taxon>
        <taxon>Flavobacteriaceae</taxon>
        <taxon>Yeosuana</taxon>
    </lineage>
</organism>
<evidence type="ECO:0000256" key="2">
    <source>
        <dbReference type="ARBA" id="ARBA00022452"/>
    </source>
</evidence>
<evidence type="ECO:0000256" key="5">
    <source>
        <dbReference type="ARBA" id="ARBA00023237"/>
    </source>
</evidence>
<name>A0A8J3BJW3_9FLAO</name>
<dbReference type="PANTHER" id="PTHR30026:SF20">
    <property type="entry name" value="OUTER MEMBRANE PROTEIN TOLC"/>
    <property type="match status" value="1"/>
</dbReference>
<dbReference type="GO" id="GO:0009279">
    <property type="term" value="C:cell outer membrane"/>
    <property type="evidence" value="ECO:0007669"/>
    <property type="project" value="UniProtKB-SubCell"/>
</dbReference>
<keyword evidence="6" id="KW-0175">Coiled coil</keyword>
<keyword evidence="5" id="KW-0998">Cell outer membrane</keyword>
<dbReference type="GO" id="GO:1990281">
    <property type="term" value="C:efflux pump complex"/>
    <property type="evidence" value="ECO:0007669"/>
    <property type="project" value="TreeGrafter"/>
</dbReference>
<protein>
    <recommendedName>
        <fullName evidence="9">TolC family protein</fullName>
    </recommendedName>
</protein>
<evidence type="ECO:0000256" key="3">
    <source>
        <dbReference type="ARBA" id="ARBA00022692"/>
    </source>
</evidence>
<evidence type="ECO:0000313" key="8">
    <source>
        <dbReference type="Proteomes" id="UP000612329"/>
    </source>
</evidence>
<keyword evidence="8" id="KW-1185">Reference proteome</keyword>